<dbReference type="GO" id="GO:0007169">
    <property type="term" value="P:cell surface receptor protein tyrosine kinase signaling pathway"/>
    <property type="evidence" value="ECO:0007669"/>
    <property type="project" value="UniProtKB-ARBA"/>
</dbReference>
<keyword evidence="3" id="KW-1003">Cell membrane</keyword>
<dbReference type="Gene3D" id="1.10.220.110">
    <property type="entry name" value="GDNF binding domain"/>
    <property type="match status" value="1"/>
</dbReference>
<keyword evidence="5 8" id="KW-0472">Membrane</keyword>
<feature type="transmembrane region" description="Helical" evidence="8">
    <location>
        <begin position="308"/>
        <end position="327"/>
    </location>
</feature>
<dbReference type="InterPro" id="IPR037193">
    <property type="entry name" value="GDNF_alpha"/>
</dbReference>
<feature type="domain" description="GDNF/GAS1" evidence="9">
    <location>
        <begin position="146"/>
        <end position="242"/>
    </location>
</feature>
<gene>
    <name evidence="10" type="ORF">MDA_GLEAN10011043</name>
</gene>
<evidence type="ECO:0000313" key="10">
    <source>
        <dbReference type="EMBL" id="ELK34771.1"/>
    </source>
</evidence>
<dbReference type="InterPro" id="IPR003438">
    <property type="entry name" value="GDNF_rcpt"/>
</dbReference>
<organism evidence="10 11">
    <name type="scientific">Myotis davidii</name>
    <name type="common">David's myotis</name>
    <dbReference type="NCBI Taxonomy" id="225400"/>
    <lineage>
        <taxon>Eukaryota</taxon>
        <taxon>Metazoa</taxon>
        <taxon>Chordata</taxon>
        <taxon>Craniata</taxon>
        <taxon>Vertebrata</taxon>
        <taxon>Euteleostomi</taxon>
        <taxon>Mammalia</taxon>
        <taxon>Eutheria</taxon>
        <taxon>Laurasiatheria</taxon>
        <taxon>Chiroptera</taxon>
        <taxon>Yangochiroptera</taxon>
        <taxon>Vespertilionidae</taxon>
        <taxon>Myotis</taxon>
    </lineage>
</organism>
<evidence type="ECO:0000256" key="2">
    <source>
        <dbReference type="ARBA" id="ARBA00005961"/>
    </source>
</evidence>
<dbReference type="GO" id="GO:0038023">
    <property type="term" value="F:signaling receptor activity"/>
    <property type="evidence" value="ECO:0007669"/>
    <property type="project" value="InterPro"/>
</dbReference>
<dbReference type="GO" id="GO:0007399">
    <property type="term" value="P:nervous system development"/>
    <property type="evidence" value="ECO:0007669"/>
    <property type="project" value="TreeGrafter"/>
</dbReference>
<keyword evidence="11" id="KW-1185">Reference proteome</keyword>
<comment type="subcellular location">
    <subcellularLocation>
        <location evidence="1">Cell membrane</location>
    </subcellularLocation>
</comment>
<evidence type="ECO:0000256" key="3">
    <source>
        <dbReference type="ARBA" id="ARBA00022475"/>
    </source>
</evidence>
<reference evidence="11" key="1">
    <citation type="journal article" date="2013" name="Science">
        <title>Comparative analysis of bat genomes provides insight into the evolution of flight and immunity.</title>
        <authorList>
            <person name="Zhang G."/>
            <person name="Cowled C."/>
            <person name="Shi Z."/>
            <person name="Huang Z."/>
            <person name="Bishop-Lilly K.A."/>
            <person name="Fang X."/>
            <person name="Wynne J.W."/>
            <person name="Xiong Z."/>
            <person name="Baker M.L."/>
            <person name="Zhao W."/>
            <person name="Tachedjian M."/>
            <person name="Zhu Y."/>
            <person name="Zhou P."/>
            <person name="Jiang X."/>
            <person name="Ng J."/>
            <person name="Yang L."/>
            <person name="Wu L."/>
            <person name="Xiao J."/>
            <person name="Feng Y."/>
            <person name="Chen Y."/>
            <person name="Sun X."/>
            <person name="Zhang Y."/>
            <person name="Marsh G.A."/>
            <person name="Crameri G."/>
            <person name="Broder C.C."/>
            <person name="Frey K.G."/>
            <person name="Wang L.F."/>
            <person name="Wang J."/>
        </authorList>
    </citation>
    <scope>NUCLEOTIDE SEQUENCE [LARGE SCALE GENOMIC DNA]</scope>
</reference>
<evidence type="ECO:0000256" key="5">
    <source>
        <dbReference type="ARBA" id="ARBA00023136"/>
    </source>
</evidence>
<evidence type="ECO:0000259" key="9">
    <source>
        <dbReference type="SMART" id="SM00907"/>
    </source>
</evidence>
<evidence type="ECO:0000313" key="11">
    <source>
        <dbReference type="Proteomes" id="UP000010556"/>
    </source>
</evidence>
<dbReference type="Proteomes" id="UP000010556">
    <property type="component" value="Unassembled WGS sequence"/>
</dbReference>
<dbReference type="GO" id="GO:0009897">
    <property type="term" value="C:external side of plasma membrane"/>
    <property type="evidence" value="ECO:0007669"/>
    <property type="project" value="TreeGrafter"/>
</dbReference>
<dbReference type="AlphaFoldDB" id="L5M8Q7"/>
<proteinExistence type="inferred from homology"/>
<comment type="similarity">
    <text evidence="2">Belongs to the GDNFR family.</text>
</comment>
<dbReference type="PANTHER" id="PTHR10269">
    <property type="entry name" value="GDNF RECEPTOR ALPHA"/>
    <property type="match status" value="1"/>
</dbReference>
<dbReference type="Pfam" id="PF02351">
    <property type="entry name" value="GDNF"/>
    <property type="match status" value="2"/>
</dbReference>
<sequence>MQELPPGGQCTPTAGALLSWKPGSWLASAAIVVGPSPFSAAALRSGKPSGTKGIRSCLEVAEMCVGDAVCNAQLALYLKACSANGNLCDVKHCQAAIRFFYQNMPFNIAQMLAFCDCAPSDIPCQQSKEALHSKPCAVNIVPPPTCLNVIRSCRNDELCRRRYRTFQSKCWQPVTRKCHEDETCISTLGKQDLICSGSDDCKAAYMGTLGTVLQVQCTCRTVSQSEESLCKMFQHMLHRRSCFRGDQRAIGHHHEWPPSAGGDLWANQGTAPADYSALSNVKGIAWQKRKQPKEKTLHGSHSPSNGEVIYAVMCMTVTCGILLVVLFKLRFGVTPVGYPCGVASSPVDNMVWHR</sequence>
<dbReference type="SMART" id="SM00907">
    <property type="entry name" value="GDNF"/>
    <property type="match status" value="2"/>
</dbReference>
<keyword evidence="8" id="KW-0812">Transmembrane</keyword>
<evidence type="ECO:0000256" key="8">
    <source>
        <dbReference type="SAM" id="Phobius"/>
    </source>
</evidence>
<accession>L5M8Q7</accession>
<keyword evidence="8" id="KW-1133">Transmembrane helix</keyword>
<dbReference type="EMBL" id="KB102826">
    <property type="protein sequence ID" value="ELK34771.1"/>
    <property type="molecule type" value="Genomic_DNA"/>
</dbReference>
<dbReference type="PANTHER" id="PTHR10269:SF1">
    <property type="entry name" value="GDNF FAMILY RECEPTOR ALPHA-LIKE"/>
    <property type="match status" value="1"/>
</dbReference>
<dbReference type="GO" id="GO:0043235">
    <property type="term" value="C:receptor complex"/>
    <property type="evidence" value="ECO:0007669"/>
    <property type="project" value="TreeGrafter"/>
</dbReference>
<dbReference type="SUPFAM" id="SSF110035">
    <property type="entry name" value="GDNF receptor-like"/>
    <property type="match status" value="2"/>
</dbReference>
<evidence type="ECO:0000256" key="7">
    <source>
        <dbReference type="ARBA" id="ARBA00023180"/>
    </source>
</evidence>
<keyword evidence="6 10" id="KW-0675">Receptor</keyword>
<dbReference type="InterPro" id="IPR016017">
    <property type="entry name" value="GDNF/GAS1"/>
</dbReference>
<keyword evidence="4" id="KW-0732">Signal</keyword>
<protein>
    <submittedName>
        <fullName evidence="10">GDNF family receptor alpha-like protein</fullName>
    </submittedName>
</protein>
<evidence type="ECO:0000256" key="1">
    <source>
        <dbReference type="ARBA" id="ARBA00004236"/>
    </source>
</evidence>
<feature type="domain" description="GDNF/GAS1" evidence="9">
    <location>
        <begin position="57"/>
        <end position="136"/>
    </location>
</feature>
<name>L5M8Q7_MYODS</name>
<evidence type="ECO:0000256" key="4">
    <source>
        <dbReference type="ARBA" id="ARBA00022729"/>
    </source>
</evidence>
<keyword evidence="7" id="KW-0325">Glycoprotein</keyword>
<evidence type="ECO:0000256" key="6">
    <source>
        <dbReference type="ARBA" id="ARBA00023170"/>
    </source>
</evidence>